<dbReference type="EMBL" id="GGEC01045807">
    <property type="protein sequence ID" value="MBX26291.1"/>
    <property type="molecule type" value="Transcribed_RNA"/>
</dbReference>
<feature type="signal peptide" evidence="2">
    <location>
        <begin position="1"/>
        <end position="27"/>
    </location>
</feature>
<keyword evidence="1" id="KW-1133">Transmembrane helix</keyword>
<keyword evidence="1" id="KW-0812">Transmembrane</keyword>
<protein>
    <submittedName>
        <fullName evidence="3">Uncharacterized protein</fullName>
    </submittedName>
</protein>
<evidence type="ECO:0000256" key="2">
    <source>
        <dbReference type="SAM" id="SignalP"/>
    </source>
</evidence>
<feature type="transmembrane region" description="Helical" evidence="1">
    <location>
        <begin position="111"/>
        <end position="135"/>
    </location>
</feature>
<sequence length="150" mass="17131">MGLSCVALHNHLLFFISSSLLAGKAVAKFCAKYLHQQVLKHEAYLDGDLGTALQKAFLRLFDFSFRLSVPIIHQKEQNYSYKCLRCIMTVSSKRIKTYYELCACQKESILAIFYSCDILYGSLFFFFLLIITLTAEKGKENKLLFNVATS</sequence>
<evidence type="ECO:0000313" key="3">
    <source>
        <dbReference type="EMBL" id="MBX26291.1"/>
    </source>
</evidence>
<organism evidence="3">
    <name type="scientific">Rhizophora mucronata</name>
    <name type="common">Asiatic mangrove</name>
    <dbReference type="NCBI Taxonomy" id="61149"/>
    <lineage>
        <taxon>Eukaryota</taxon>
        <taxon>Viridiplantae</taxon>
        <taxon>Streptophyta</taxon>
        <taxon>Embryophyta</taxon>
        <taxon>Tracheophyta</taxon>
        <taxon>Spermatophyta</taxon>
        <taxon>Magnoliopsida</taxon>
        <taxon>eudicotyledons</taxon>
        <taxon>Gunneridae</taxon>
        <taxon>Pentapetalae</taxon>
        <taxon>rosids</taxon>
        <taxon>fabids</taxon>
        <taxon>Malpighiales</taxon>
        <taxon>Rhizophoraceae</taxon>
        <taxon>Rhizophora</taxon>
    </lineage>
</organism>
<proteinExistence type="predicted"/>
<evidence type="ECO:0000256" key="1">
    <source>
        <dbReference type="SAM" id="Phobius"/>
    </source>
</evidence>
<feature type="chain" id="PRO_5015194917" evidence="2">
    <location>
        <begin position="28"/>
        <end position="150"/>
    </location>
</feature>
<name>A0A2P2M7T3_RHIMU</name>
<reference evidence="3" key="1">
    <citation type="submission" date="2018-02" db="EMBL/GenBank/DDBJ databases">
        <title>Rhizophora mucronata_Transcriptome.</title>
        <authorList>
            <person name="Meera S.P."/>
            <person name="Sreeshan A."/>
            <person name="Augustine A."/>
        </authorList>
    </citation>
    <scope>NUCLEOTIDE SEQUENCE</scope>
    <source>
        <tissue evidence="3">Leaf</tissue>
    </source>
</reference>
<accession>A0A2P2M7T3</accession>
<dbReference type="AlphaFoldDB" id="A0A2P2M7T3"/>
<keyword evidence="2" id="KW-0732">Signal</keyword>
<keyword evidence="1" id="KW-0472">Membrane</keyword>